<proteinExistence type="predicted"/>
<dbReference type="Proteomes" id="UP000028252">
    <property type="component" value="Unassembled WGS sequence"/>
</dbReference>
<evidence type="ECO:0000313" key="1">
    <source>
        <dbReference type="EMBL" id="KEA64995.1"/>
    </source>
</evidence>
<dbReference type="eggNOG" id="ENOG50331KN">
    <property type="taxonomic scope" value="Bacteria"/>
</dbReference>
<name>A0A081G2J0_9GAMM</name>
<protein>
    <recommendedName>
        <fullName evidence="3">DUF3829 domain-containing protein</fullName>
    </recommendedName>
</protein>
<dbReference type="EMBL" id="JMQN01000013">
    <property type="protein sequence ID" value="KEA64995.1"/>
    <property type="molecule type" value="Genomic_DNA"/>
</dbReference>
<gene>
    <name evidence="1" type="ORF">ADIMK_0697</name>
</gene>
<dbReference type="AlphaFoldDB" id="A0A081G2J0"/>
<evidence type="ECO:0000313" key="2">
    <source>
        <dbReference type="Proteomes" id="UP000028252"/>
    </source>
</evidence>
<evidence type="ECO:0008006" key="3">
    <source>
        <dbReference type="Google" id="ProtNLM"/>
    </source>
</evidence>
<comment type="caution">
    <text evidence="1">The sequence shown here is derived from an EMBL/GenBank/DDBJ whole genome shotgun (WGS) entry which is preliminary data.</text>
</comment>
<reference evidence="1 2" key="1">
    <citation type="submission" date="2014-04" db="EMBL/GenBank/DDBJ databases">
        <title>Marinobacterium kochiensis sp. nov., isolated from sediment sample collected from Kochi backwaters in Kerala, India.</title>
        <authorList>
            <person name="Singh A."/>
            <person name="Pinnaka A.K."/>
        </authorList>
    </citation>
    <scope>NUCLEOTIDE SEQUENCE [LARGE SCALE GENOMIC DNA]</scope>
    <source>
        <strain evidence="1 2">AK27</strain>
    </source>
</reference>
<organism evidence="1 2">
    <name type="scientific">Marinobacterium lacunae</name>
    <dbReference type="NCBI Taxonomy" id="1232683"/>
    <lineage>
        <taxon>Bacteria</taxon>
        <taxon>Pseudomonadati</taxon>
        <taxon>Pseudomonadota</taxon>
        <taxon>Gammaproteobacteria</taxon>
        <taxon>Oceanospirillales</taxon>
        <taxon>Oceanospirillaceae</taxon>
        <taxon>Marinobacterium</taxon>
    </lineage>
</organism>
<dbReference type="PROSITE" id="PS51257">
    <property type="entry name" value="PROKAR_LIPOPROTEIN"/>
    <property type="match status" value="1"/>
</dbReference>
<sequence length="279" mass="31367">MNVQKRVCLLLIPLILAGCTNLKEVGDYAGESAKFTAYTELTTRFKDTYYREKPYLYGQSAEWAKESDAKRQAAYDDLIKIHKSVALYMKTLAKLSGEESFDLSKNIDAVASGIKEHSDPVIDKKQVDALADITKVIAKWATAAQQEKAVKSMIREGNAPLQVTLKGMQDILGDYRATHDNEKATVLGFLELEIASRDAPEDWLLATLAKAHLQAKTQEYERSEKQYDEAEKGVIRIAQGHKELFENIDNLSSQEFKESISQFAKDIKSIRENLGVVRN</sequence>
<dbReference type="PATRIC" id="fig|1232683.4.peg.689"/>
<accession>A0A081G2J0</accession>
<keyword evidence="2" id="KW-1185">Reference proteome</keyword>